<keyword evidence="2" id="KW-1185">Reference proteome</keyword>
<sequence>MWKTIPKTSPECTQNNGTQITGKKLGKRTVPIEIGRFKKGNFSKKLYNKGKRKLEEEYYSESEEETKEESDNEEVITANIFYKTIQKKVNSFE</sequence>
<comment type="caution">
    <text evidence="1">The sequence shown here is derived from an EMBL/GenBank/DDBJ whole genome shotgun (WGS) entry which is preliminary data.</text>
</comment>
<accession>A0ACA9LYA6</accession>
<evidence type="ECO:0000313" key="2">
    <source>
        <dbReference type="Proteomes" id="UP000789702"/>
    </source>
</evidence>
<name>A0ACA9LYA6_9GLOM</name>
<proteinExistence type="predicted"/>
<organism evidence="1 2">
    <name type="scientific">Dentiscutata heterogama</name>
    <dbReference type="NCBI Taxonomy" id="1316150"/>
    <lineage>
        <taxon>Eukaryota</taxon>
        <taxon>Fungi</taxon>
        <taxon>Fungi incertae sedis</taxon>
        <taxon>Mucoromycota</taxon>
        <taxon>Glomeromycotina</taxon>
        <taxon>Glomeromycetes</taxon>
        <taxon>Diversisporales</taxon>
        <taxon>Gigasporaceae</taxon>
        <taxon>Dentiscutata</taxon>
    </lineage>
</organism>
<evidence type="ECO:0000313" key="1">
    <source>
        <dbReference type="EMBL" id="CAG8559005.1"/>
    </source>
</evidence>
<dbReference type="EMBL" id="CAJVPU010006285">
    <property type="protein sequence ID" value="CAG8559005.1"/>
    <property type="molecule type" value="Genomic_DNA"/>
</dbReference>
<gene>
    <name evidence="1" type="ORF">DHETER_LOCUS5560</name>
</gene>
<protein>
    <submittedName>
        <fullName evidence="1">4875_t:CDS:1</fullName>
    </submittedName>
</protein>
<reference evidence="1" key="1">
    <citation type="submission" date="2021-06" db="EMBL/GenBank/DDBJ databases">
        <authorList>
            <person name="Kallberg Y."/>
            <person name="Tangrot J."/>
            <person name="Rosling A."/>
        </authorList>
    </citation>
    <scope>NUCLEOTIDE SEQUENCE</scope>
    <source>
        <strain evidence="1">IL203A</strain>
    </source>
</reference>
<dbReference type="Proteomes" id="UP000789702">
    <property type="component" value="Unassembled WGS sequence"/>
</dbReference>